<dbReference type="SUPFAM" id="SSF53098">
    <property type="entry name" value="Ribonuclease H-like"/>
    <property type="match status" value="1"/>
</dbReference>
<evidence type="ECO:0000313" key="1">
    <source>
        <dbReference type="Ensembl" id="ENSCCRP00020097717.1"/>
    </source>
</evidence>
<dbReference type="InterPro" id="IPR012337">
    <property type="entry name" value="RNaseH-like_sf"/>
</dbReference>
<evidence type="ECO:0000313" key="2">
    <source>
        <dbReference type="Proteomes" id="UP000694701"/>
    </source>
</evidence>
<dbReference type="PANTHER" id="PTHR37984:SF7">
    <property type="entry name" value="INTEGRASE CATALYTIC DOMAIN-CONTAINING PROTEIN"/>
    <property type="match status" value="1"/>
</dbReference>
<sequence>SQEFSAFAKQWDFVHTTTSPYYAQSNGLAEKTVQTAKRILTKAREEGKDPYLSILEHRNAPVDGFKSPAQLLMSRRLRSILPITGKLLQPQTCKPSAVQRKREQCQIKQKSYYDRSAKSLITLEHGARIYAQQNNGQWKPAVVSSALEDGRSYIIRNTDGQEYRRNRKHLMDVKGQNVAVSAQTTHPVCVADGHLPCPLQHTKRAFFSLKEHPQVRLFKDNVASDKLDIASL</sequence>
<dbReference type="Proteomes" id="UP000694701">
    <property type="component" value="Unplaced"/>
</dbReference>
<proteinExistence type="predicted"/>
<dbReference type="PANTHER" id="PTHR37984">
    <property type="entry name" value="PROTEIN CBG26694"/>
    <property type="match status" value="1"/>
</dbReference>
<protein>
    <recommendedName>
        <fullName evidence="3">Integrase catalytic domain-containing protein</fullName>
    </recommendedName>
</protein>
<accession>A0A8C2JMD2</accession>
<reference evidence="1" key="1">
    <citation type="submission" date="2025-08" db="UniProtKB">
        <authorList>
            <consortium name="Ensembl"/>
        </authorList>
    </citation>
    <scope>IDENTIFICATION</scope>
</reference>
<dbReference type="InterPro" id="IPR036397">
    <property type="entry name" value="RNaseH_sf"/>
</dbReference>
<dbReference type="InterPro" id="IPR050951">
    <property type="entry name" value="Retrovirus_Pol_polyprotein"/>
</dbReference>
<name>A0A8C2JMD2_CYPCA</name>
<dbReference type="Gene3D" id="3.30.420.10">
    <property type="entry name" value="Ribonuclease H-like superfamily/Ribonuclease H"/>
    <property type="match status" value="1"/>
</dbReference>
<dbReference type="GO" id="GO:0003676">
    <property type="term" value="F:nucleic acid binding"/>
    <property type="evidence" value="ECO:0007669"/>
    <property type="project" value="InterPro"/>
</dbReference>
<dbReference type="Ensembl" id="ENSCCRT00020106844.1">
    <property type="protein sequence ID" value="ENSCCRP00020097717.1"/>
    <property type="gene ID" value="ENSCCRG00020044954.1"/>
</dbReference>
<evidence type="ECO:0008006" key="3">
    <source>
        <dbReference type="Google" id="ProtNLM"/>
    </source>
</evidence>
<dbReference type="AlphaFoldDB" id="A0A8C2JMD2"/>
<organism evidence="1 2">
    <name type="scientific">Cyprinus carpio</name>
    <name type="common">Common carp</name>
    <dbReference type="NCBI Taxonomy" id="7962"/>
    <lineage>
        <taxon>Eukaryota</taxon>
        <taxon>Metazoa</taxon>
        <taxon>Chordata</taxon>
        <taxon>Craniata</taxon>
        <taxon>Vertebrata</taxon>
        <taxon>Euteleostomi</taxon>
        <taxon>Actinopterygii</taxon>
        <taxon>Neopterygii</taxon>
        <taxon>Teleostei</taxon>
        <taxon>Ostariophysi</taxon>
        <taxon>Cypriniformes</taxon>
        <taxon>Cyprinidae</taxon>
        <taxon>Cyprininae</taxon>
        <taxon>Cyprinus</taxon>
    </lineage>
</organism>